<evidence type="ECO:0000313" key="2">
    <source>
        <dbReference type="Proteomes" id="UP001266305"/>
    </source>
</evidence>
<reference evidence="1 2" key="1">
    <citation type="submission" date="2023-05" db="EMBL/GenBank/DDBJ databases">
        <title>B98-5 Cell Line De Novo Hybrid Assembly: An Optical Mapping Approach.</title>
        <authorList>
            <person name="Kananen K."/>
            <person name="Auerbach J.A."/>
            <person name="Kautto E."/>
            <person name="Blachly J.S."/>
        </authorList>
    </citation>
    <scope>NUCLEOTIDE SEQUENCE [LARGE SCALE GENOMIC DNA]</scope>
    <source>
        <strain evidence="1">B95-8</strain>
        <tissue evidence="1">Cell line</tissue>
    </source>
</reference>
<proteinExistence type="predicted"/>
<sequence>RPPATLLGEPFLRGPSGWLGLDSGGRSCRPGLLSLQFPARGSGLSPWQGGT</sequence>
<protein>
    <submittedName>
        <fullName evidence="1">Uncharacterized protein</fullName>
    </submittedName>
</protein>
<comment type="caution">
    <text evidence="1">The sequence shown here is derived from an EMBL/GenBank/DDBJ whole genome shotgun (WGS) entry which is preliminary data.</text>
</comment>
<evidence type="ECO:0000313" key="1">
    <source>
        <dbReference type="EMBL" id="KAK2110860.1"/>
    </source>
</evidence>
<feature type="non-terminal residue" evidence="1">
    <location>
        <position position="1"/>
    </location>
</feature>
<organism evidence="1 2">
    <name type="scientific">Saguinus oedipus</name>
    <name type="common">Cotton-top tamarin</name>
    <name type="synonym">Oedipomidas oedipus</name>
    <dbReference type="NCBI Taxonomy" id="9490"/>
    <lineage>
        <taxon>Eukaryota</taxon>
        <taxon>Metazoa</taxon>
        <taxon>Chordata</taxon>
        <taxon>Craniata</taxon>
        <taxon>Vertebrata</taxon>
        <taxon>Euteleostomi</taxon>
        <taxon>Mammalia</taxon>
        <taxon>Eutheria</taxon>
        <taxon>Euarchontoglires</taxon>
        <taxon>Primates</taxon>
        <taxon>Haplorrhini</taxon>
        <taxon>Platyrrhini</taxon>
        <taxon>Cebidae</taxon>
        <taxon>Callitrichinae</taxon>
        <taxon>Saguinus</taxon>
    </lineage>
</organism>
<dbReference type="EMBL" id="JASSZA010000005">
    <property type="protein sequence ID" value="KAK2110860.1"/>
    <property type="molecule type" value="Genomic_DNA"/>
</dbReference>
<name>A0ABQ9VNW8_SAGOE</name>
<keyword evidence="2" id="KW-1185">Reference proteome</keyword>
<gene>
    <name evidence="1" type="ORF">P7K49_010606</name>
</gene>
<feature type="non-terminal residue" evidence="1">
    <location>
        <position position="51"/>
    </location>
</feature>
<accession>A0ABQ9VNW8</accession>
<dbReference type="Proteomes" id="UP001266305">
    <property type="component" value="Unassembled WGS sequence"/>
</dbReference>